<dbReference type="AlphaFoldDB" id="A0AAW5QAD5"/>
<dbReference type="RefSeq" id="WP_259852070.1">
    <property type="nucleotide sequence ID" value="NZ_JALXRO010000055.1"/>
</dbReference>
<dbReference type="EMBL" id="JALXTC010000075">
    <property type="protein sequence ID" value="MCT2118752.1"/>
    <property type="molecule type" value="Genomic_DNA"/>
</dbReference>
<evidence type="ECO:0000313" key="2">
    <source>
        <dbReference type="Proteomes" id="UP001206890"/>
    </source>
</evidence>
<comment type="caution">
    <text evidence="1">The sequence shown here is derived from an EMBL/GenBank/DDBJ whole genome shotgun (WGS) entry which is preliminary data.</text>
</comment>
<organism evidence="1 2">
    <name type="scientific">Dietzia cinnamea</name>
    <dbReference type="NCBI Taxonomy" id="321318"/>
    <lineage>
        <taxon>Bacteria</taxon>
        <taxon>Bacillati</taxon>
        <taxon>Actinomycetota</taxon>
        <taxon>Actinomycetes</taxon>
        <taxon>Mycobacteriales</taxon>
        <taxon>Dietziaceae</taxon>
        <taxon>Dietzia</taxon>
    </lineage>
</organism>
<evidence type="ECO:0000313" key="1">
    <source>
        <dbReference type="EMBL" id="MCT2118752.1"/>
    </source>
</evidence>
<name>A0AAW5QAD5_9ACTN</name>
<accession>A0AAW5QAD5</accession>
<reference evidence="1" key="1">
    <citation type="submission" date="2022-04" db="EMBL/GenBank/DDBJ databases">
        <title>Human microbiome associated bacterial genomes.</title>
        <authorList>
            <person name="Sandstrom S."/>
            <person name="Salamzade R."/>
            <person name="Kalan L.R."/>
        </authorList>
    </citation>
    <scope>NUCLEOTIDE SEQUENCE</scope>
    <source>
        <strain evidence="1">P3-SID1762</strain>
    </source>
</reference>
<sequence>MSAQAFGNDQMRTYLADTLAAADSPLTVMPRDPQDPWDVRFHDARFDSHMSVRQDRLMGLLDTRTPEAVARGLEYRSAVGEIAIALSAASPCRRRIRSRSRT</sequence>
<gene>
    <name evidence="1" type="ORF">M3D93_13510</name>
</gene>
<dbReference type="Proteomes" id="UP001206890">
    <property type="component" value="Unassembled WGS sequence"/>
</dbReference>
<proteinExistence type="predicted"/>
<protein>
    <submittedName>
        <fullName evidence="1">Uncharacterized protein</fullName>
    </submittedName>
</protein>